<feature type="domain" description="F-box" evidence="2">
    <location>
        <begin position="100"/>
        <end position="143"/>
    </location>
</feature>
<dbReference type="SUPFAM" id="SSF81383">
    <property type="entry name" value="F-box domain"/>
    <property type="match status" value="1"/>
</dbReference>
<dbReference type="Gene3D" id="1.20.1280.50">
    <property type="match status" value="1"/>
</dbReference>
<feature type="compositionally biased region" description="Polar residues" evidence="1">
    <location>
        <begin position="310"/>
        <end position="324"/>
    </location>
</feature>
<feature type="region of interest" description="Disordered" evidence="1">
    <location>
        <begin position="179"/>
        <end position="265"/>
    </location>
</feature>
<evidence type="ECO:0000259" key="2">
    <source>
        <dbReference type="Pfam" id="PF12937"/>
    </source>
</evidence>
<proteinExistence type="predicted"/>
<gene>
    <name evidence="4" type="primary">LOC106158756</name>
</gene>
<evidence type="ECO:0000313" key="3">
    <source>
        <dbReference type="Proteomes" id="UP000085678"/>
    </source>
</evidence>
<dbReference type="PANTHER" id="PTHR46857:SF2">
    <property type="entry name" value="F-BOX ONLY PROTEIN 16"/>
    <property type="match status" value="1"/>
</dbReference>
<feature type="compositionally biased region" description="Acidic residues" evidence="1">
    <location>
        <begin position="399"/>
        <end position="409"/>
    </location>
</feature>
<reference evidence="4" key="1">
    <citation type="submission" date="2025-08" db="UniProtKB">
        <authorList>
            <consortium name="RefSeq"/>
        </authorList>
    </citation>
    <scope>IDENTIFICATION</scope>
    <source>
        <tissue evidence="4">Gonads</tissue>
    </source>
</reference>
<accession>A0A2R2MTM8</accession>
<organism evidence="3 4">
    <name type="scientific">Lingula anatina</name>
    <name type="common">Brachiopod</name>
    <name type="synonym">Lingula unguis</name>
    <dbReference type="NCBI Taxonomy" id="7574"/>
    <lineage>
        <taxon>Eukaryota</taxon>
        <taxon>Metazoa</taxon>
        <taxon>Spiralia</taxon>
        <taxon>Lophotrochozoa</taxon>
        <taxon>Brachiopoda</taxon>
        <taxon>Linguliformea</taxon>
        <taxon>Lingulata</taxon>
        <taxon>Lingulida</taxon>
        <taxon>Linguloidea</taxon>
        <taxon>Lingulidae</taxon>
        <taxon>Lingula</taxon>
    </lineage>
</organism>
<evidence type="ECO:0000313" key="4">
    <source>
        <dbReference type="RefSeq" id="XP_023933377.1"/>
    </source>
</evidence>
<dbReference type="GeneID" id="106158756"/>
<dbReference type="Proteomes" id="UP000085678">
    <property type="component" value="Unplaced"/>
</dbReference>
<dbReference type="InterPro" id="IPR052805">
    <property type="entry name" value="GEF_Ubiquitin-Prot_Reg"/>
</dbReference>
<protein>
    <submittedName>
        <fullName evidence="4">F-box only protein 16 isoform X2</fullName>
    </submittedName>
</protein>
<dbReference type="InterPro" id="IPR001810">
    <property type="entry name" value="F-box_dom"/>
</dbReference>
<keyword evidence="3" id="KW-1185">Reference proteome</keyword>
<evidence type="ECO:0000256" key="1">
    <source>
        <dbReference type="SAM" id="MobiDB-lite"/>
    </source>
</evidence>
<feature type="region of interest" description="Disordered" evidence="1">
    <location>
        <begin position="296"/>
        <end position="409"/>
    </location>
</feature>
<dbReference type="Pfam" id="PF12937">
    <property type="entry name" value="F-box-like"/>
    <property type="match status" value="1"/>
</dbReference>
<name>A0A2R2MTM8_LINAN</name>
<dbReference type="PANTHER" id="PTHR46857">
    <property type="entry name" value="EPITHELIAL CELL-TRANSFORMING SEQUENCE 2 ONCOGENE-LIKE"/>
    <property type="match status" value="1"/>
</dbReference>
<dbReference type="RefSeq" id="XP_023933377.1">
    <property type="nucleotide sequence ID" value="XM_024077609.1"/>
</dbReference>
<dbReference type="AlphaFoldDB" id="A0A2R2MTM8"/>
<dbReference type="InterPro" id="IPR036047">
    <property type="entry name" value="F-box-like_dom_sf"/>
</dbReference>
<dbReference type="OrthoDB" id="10257471at2759"/>
<sequence>MPQIDRKLTIMSMSRDARISLVAKNRLKSSWTPLSNEDHNHQIFEERRQLVSKWFDKWTDEQRKKILEDLTGKCRKKQLEFTADIVNKKVPIYHQDFTRVLPRVLSLYLFSFLDPRSLCRSSRVCWYWKFLAESDEIWMGKCMRLGWYLPFTPSPYERGLWKKHYVETIRGIQYIRPKEYPKPESTLPPPSEDMESMTIHSPKDDHDRRSRRPPRPRSGKDTPTSSSRKPAAAVPGKPPPWKGSDPTPKDTWRYNYLDNEDEVEKVSRLRKKGFYSAETEQISKEAKSKVKTGKNVLNTKIVTNPRRSRSLTGTDFPTDGSTVGSDPGSGHARGDGRPDWAKVPTGAPFMNSAAHLDASRRPPPVLPVPRVKAVRTERDTPSSPLFEQRPWQVPRGTGSDDEAPSDEEDVLRFARNIEKYEQY</sequence>
<dbReference type="CDD" id="cd22172">
    <property type="entry name" value="F-box_FBXO16"/>
    <property type="match status" value="1"/>
</dbReference>